<sequence length="619" mass="69501">MSKPDLSQYIMSEEVPLPPAQEIRPGDTYQIDSEEYDSDQERDNLTDGEYYRLVEEAENGYTDEEMDQYTRQLKEDGIVNFLRSYLTLTEDGEMRSLRKLLLGFGLVPPLSLRSPETPNLQLLPFAKVALSKILRRRERLRDLSSLDDAISLLAKSKKIIVLSGAGISTSCGIPDFRSSTGLYAQLQEEGKYELDDPQQMFDIRFFREKPEVFYSFAKQIYPSNFVPSPCHRWIKMLEDRGVLLRNYTQNIDTLESLAGVERVLQCHGSFKSASCLRCKHRVPGRTIEPYIMSQQIPYCGSCREICAAEREARRAYREKLKKLKAKAKGKSKADEWDDGDDDEDDESADEWGGGEPGIIKPDITFFGQALDSEFDECLFKDREEVDLLVVIGTSLKVAPVSEVLTHIPHSVPQIFINLTPVYHVQPDVSVFFHLFFNLLDSCLPFCVCLKISLLGDADSIVTYLSDRLGWPIPPPTVLPTPPSAIGEGKSEEIASAGQNDEIKMERATHVVIPPEEAQWLTVDEERHFHLLRRKGDPAIQAETTVTAPVVPSSPKPEPFPQPQPQSAGNTTEQPSSPPPVPMQVGEAEEGYVSDEEDEADEPPRKRSKVVDSLLGNASS</sequence>
<dbReference type="GO" id="GO:0005634">
    <property type="term" value="C:nucleus"/>
    <property type="evidence" value="ECO:0007669"/>
    <property type="project" value="TreeGrafter"/>
</dbReference>
<evidence type="ECO:0000313" key="14">
    <source>
        <dbReference type="Proteomes" id="UP000199727"/>
    </source>
</evidence>
<evidence type="ECO:0000256" key="8">
    <source>
        <dbReference type="ARBA" id="ARBA00023027"/>
    </source>
</evidence>
<comment type="similarity">
    <text evidence="3">Belongs to the sirtuin family. Class I subfamily.</text>
</comment>
<dbReference type="OrthoDB" id="420264at2759"/>
<feature type="compositionally biased region" description="Pro residues" evidence="11">
    <location>
        <begin position="551"/>
        <end position="563"/>
    </location>
</feature>
<protein>
    <submittedName>
        <fullName evidence="13">NAD-dependent histone deacetylase SIR2</fullName>
    </submittedName>
</protein>
<feature type="region of interest" description="Disordered" evidence="11">
    <location>
        <begin position="331"/>
        <end position="357"/>
    </location>
</feature>
<evidence type="ECO:0000256" key="10">
    <source>
        <dbReference type="PROSITE-ProRule" id="PRU00236"/>
    </source>
</evidence>
<comment type="subcellular location">
    <subcellularLocation>
        <location evidence="2">Mitochondrion</location>
    </subcellularLocation>
</comment>
<feature type="active site" description="Proton acceptor" evidence="10">
    <location>
        <position position="267"/>
    </location>
</feature>
<keyword evidence="9" id="KW-0496">Mitochondrion</keyword>
<gene>
    <name evidence="13" type="ORF">C361_05702</name>
</gene>
<feature type="binding site" evidence="10">
    <location>
        <position position="306"/>
    </location>
    <ligand>
        <name>Zn(2+)</name>
        <dbReference type="ChEBI" id="CHEBI:29105"/>
    </ligand>
</feature>
<dbReference type="AlphaFoldDB" id="A0A854Q7P6"/>
<evidence type="ECO:0000256" key="3">
    <source>
        <dbReference type="ARBA" id="ARBA00006924"/>
    </source>
</evidence>
<dbReference type="InterPro" id="IPR026590">
    <property type="entry name" value="Ssirtuin_cat_dom"/>
</dbReference>
<dbReference type="GO" id="GO:0070403">
    <property type="term" value="F:NAD+ binding"/>
    <property type="evidence" value="ECO:0007669"/>
    <property type="project" value="InterPro"/>
</dbReference>
<keyword evidence="6 10" id="KW-0862">Zinc</keyword>
<organism evidence="13 14">
    <name type="scientific">Cryptococcus neoformans Tu259-1</name>
    <dbReference type="NCBI Taxonomy" id="1230072"/>
    <lineage>
        <taxon>Eukaryota</taxon>
        <taxon>Fungi</taxon>
        <taxon>Dikarya</taxon>
        <taxon>Basidiomycota</taxon>
        <taxon>Agaricomycotina</taxon>
        <taxon>Tremellomycetes</taxon>
        <taxon>Tremellales</taxon>
        <taxon>Cryptococcaceae</taxon>
        <taxon>Cryptococcus</taxon>
        <taxon>Cryptococcus neoformans species complex</taxon>
    </lineage>
</organism>
<dbReference type="GO" id="GO:0046872">
    <property type="term" value="F:metal ion binding"/>
    <property type="evidence" value="ECO:0007669"/>
    <property type="project" value="UniProtKB-KW"/>
</dbReference>
<evidence type="ECO:0000256" key="1">
    <source>
        <dbReference type="ARBA" id="ARBA00001947"/>
    </source>
</evidence>
<evidence type="ECO:0000259" key="12">
    <source>
        <dbReference type="PROSITE" id="PS50305"/>
    </source>
</evidence>
<dbReference type="SUPFAM" id="SSF52467">
    <property type="entry name" value="DHS-like NAD/FAD-binding domain"/>
    <property type="match status" value="1"/>
</dbReference>
<keyword evidence="8" id="KW-0520">NAD</keyword>
<dbReference type="Gene3D" id="3.30.1600.10">
    <property type="entry name" value="SIR2/SIRT2 'Small Domain"/>
    <property type="match status" value="1"/>
</dbReference>
<evidence type="ECO:0000256" key="9">
    <source>
        <dbReference type="ARBA" id="ARBA00023128"/>
    </source>
</evidence>
<feature type="binding site" evidence="10">
    <location>
        <position position="302"/>
    </location>
    <ligand>
        <name>Zn(2+)</name>
        <dbReference type="ChEBI" id="CHEBI:29105"/>
    </ligand>
</feature>
<feature type="binding site" evidence="10">
    <location>
        <position position="278"/>
    </location>
    <ligand>
        <name>Zn(2+)</name>
        <dbReference type="ChEBI" id="CHEBI:29105"/>
    </ligand>
</feature>
<feature type="domain" description="Deacetylase sirtuin-type" evidence="12">
    <location>
        <begin position="139"/>
        <end position="471"/>
    </location>
</feature>
<feature type="compositionally biased region" description="Acidic residues" evidence="11">
    <location>
        <begin position="586"/>
        <end position="600"/>
    </location>
</feature>
<dbReference type="PROSITE" id="PS50305">
    <property type="entry name" value="SIRTUIN"/>
    <property type="match status" value="1"/>
</dbReference>
<evidence type="ECO:0000256" key="6">
    <source>
        <dbReference type="ARBA" id="ARBA00022833"/>
    </source>
</evidence>
<feature type="region of interest" description="Disordered" evidence="11">
    <location>
        <begin position="1"/>
        <end position="43"/>
    </location>
</feature>
<dbReference type="GO" id="GO:0046970">
    <property type="term" value="F:histone H4K16 deacetylase activity, NAD-dependent"/>
    <property type="evidence" value="ECO:0007669"/>
    <property type="project" value="TreeGrafter"/>
</dbReference>
<dbReference type="InterPro" id="IPR029035">
    <property type="entry name" value="DHS-like_NAD/FAD-binding_dom"/>
</dbReference>
<dbReference type="Gene3D" id="3.40.50.1220">
    <property type="entry name" value="TPP-binding domain"/>
    <property type="match status" value="1"/>
</dbReference>
<dbReference type="Proteomes" id="UP000199727">
    <property type="component" value="Unassembled WGS sequence"/>
</dbReference>
<dbReference type="PANTHER" id="PTHR11085:SF9">
    <property type="entry name" value="NAD-DEPENDENT PROTEIN DEACETYLASE SIRTUIN-1"/>
    <property type="match status" value="1"/>
</dbReference>
<evidence type="ECO:0000256" key="7">
    <source>
        <dbReference type="ARBA" id="ARBA00022946"/>
    </source>
</evidence>
<name>A0A854Q7P6_CRYNE</name>
<dbReference type="Pfam" id="PF02146">
    <property type="entry name" value="SIR2"/>
    <property type="match status" value="1"/>
</dbReference>
<keyword evidence="4" id="KW-0808">Transferase</keyword>
<feature type="binding site" evidence="10">
    <location>
        <position position="275"/>
    </location>
    <ligand>
        <name>Zn(2+)</name>
        <dbReference type="ChEBI" id="CHEBI:29105"/>
    </ligand>
</feature>
<keyword evidence="5 10" id="KW-0479">Metal-binding</keyword>
<evidence type="ECO:0000256" key="5">
    <source>
        <dbReference type="ARBA" id="ARBA00022723"/>
    </source>
</evidence>
<proteinExistence type="inferred from homology"/>
<dbReference type="InterPro" id="IPR026591">
    <property type="entry name" value="Sirtuin_cat_small_dom_sf"/>
</dbReference>
<dbReference type="EMBL" id="AMKT01000076">
    <property type="protein sequence ID" value="OXG14401.1"/>
    <property type="molecule type" value="Genomic_DNA"/>
</dbReference>
<comment type="caution">
    <text evidence="13">The sequence shown here is derived from an EMBL/GenBank/DDBJ whole genome shotgun (WGS) entry which is preliminary data.</text>
</comment>
<evidence type="ECO:0000256" key="2">
    <source>
        <dbReference type="ARBA" id="ARBA00004173"/>
    </source>
</evidence>
<dbReference type="InterPro" id="IPR003000">
    <property type="entry name" value="Sirtuin"/>
</dbReference>
<feature type="compositionally biased region" description="Acidic residues" evidence="11">
    <location>
        <begin position="335"/>
        <end position="349"/>
    </location>
</feature>
<dbReference type="InterPro" id="IPR050134">
    <property type="entry name" value="NAD-dep_sirtuin_deacylases"/>
</dbReference>
<evidence type="ECO:0000256" key="4">
    <source>
        <dbReference type="ARBA" id="ARBA00022679"/>
    </source>
</evidence>
<reference evidence="13 14" key="1">
    <citation type="submission" date="2017-06" db="EMBL/GenBank/DDBJ databases">
        <title>Global population genomics of the pathogenic fungus Cryptococcus neoformans var. grubii.</title>
        <authorList>
            <person name="Cuomo C."/>
            <person name="Litvintseva A."/>
            <person name="Chen Y."/>
            <person name="Young S."/>
            <person name="Zeng Q."/>
            <person name="Chapman S."/>
            <person name="Gujja S."/>
            <person name="Saif S."/>
            <person name="Birren B."/>
        </authorList>
    </citation>
    <scope>NUCLEOTIDE SEQUENCE [LARGE SCALE GENOMIC DNA]</scope>
    <source>
        <strain evidence="13 14">Tu259-1</strain>
    </source>
</reference>
<dbReference type="PANTHER" id="PTHR11085">
    <property type="entry name" value="NAD-DEPENDENT PROTEIN DEACYLASE SIRTUIN-5, MITOCHONDRIAL-RELATED"/>
    <property type="match status" value="1"/>
</dbReference>
<accession>A0A854Q7P6</accession>
<keyword evidence="7" id="KW-0809">Transit peptide</keyword>
<feature type="region of interest" description="Disordered" evidence="11">
    <location>
        <begin position="547"/>
        <end position="619"/>
    </location>
</feature>
<evidence type="ECO:0000313" key="13">
    <source>
        <dbReference type="EMBL" id="OXG14401.1"/>
    </source>
</evidence>
<comment type="cofactor">
    <cofactor evidence="1">
        <name>Zn(2+)</name>
        <dbReference type="ChEBI" id="CHEBI:29105"/>
    </cofactor>
</comment>
<dbReference type="GO" id="GO:0005739">
    <property type="term" value="C:mitochondrion"/>
    <property type="evidence" value="ECO:0007669"/>
    <property type="project" value="UniProtKB-SubCell"/>
</dbReference>
<evidence type="ECO:0000256" key="11">
    <source>
        <dbReference type="SAM" id="MobiDB-lite"/>
    </source>
</evidence>